<dbReference type="PANTHER" id="PTHR48081:SF11">
    <property type="entry name" value="ALPHA_BETA HYDROLASE FOLD-3 DOMAIN-CONTAINING PROTEIN-RELATED"/>
    <property type="match status" value="1"/>
</dbReference>
<keyword evidence="1" id="KW-0378">Hydrolase</keyword>
<dbReference type="Proteomes" id="UP001562354">
    <property type="component" value="Unassembled WGS sequence"/>
</dbReference>
<keyword evidence="4" id="KW-1185">Reference proteome</keyword>
<comment type="caution">
    <text evidence="3">The sequence shown here is derived from an EMBL/GenBank/DDBJ whole genome shotgun (WGS) entry which is preliminary data.</text>
</comment>
<dbReference type="InterPro" id="IPR013094">
    <property type="entry name" value="AB_hydrolase_3"/>
</dbReference>
<organism evidence="3 4">
    <name type="scientific">Neodothiora populina</name>
    <dbReference type="NCBI Taxonomy" id="2781224"/>
    <lineage>
        <taxon>Eukaryota</taxon>
        <taxon>Fungi</taxon>
        <taxon>Dikarya</taxon>
        <taxon>Ascomycota</taxon>
        <taxon>Pezizomycotina</taxon>
        <taxon>Dothideomycetes</taxon>
        <taxon>Dothideomycetidae</taxon>
        <taxon>Dothideales</taxon>
        <taxon>Dothioraceae</taxon>
        <taxon>Neodothiora</taxon>
    </lineage>
</organism>
<evidence type="ECO:0000259" key="2">
    <source>
        <dbReference type="Pfam" id="PF07859"/>
    </source>
</evidence>
<gene>
    <name evidence="3" type="ORF">AAFC00_004994</name>
</gene>
<accession>A0ABR3P473</accession>
<evidence type="ECO:0000313" key="3">
    <source>
        <dbReference type="EMBL" id="KAL1297468.1"/>
    </source>
</evidence>
<sequence length="396" mass="42921">MSLTATMSHKSEINDPNPGFGCVPLVDKTWTGLALLLVPWQLSVFTLHRLSNIGHNEYSLKRGLATWLARSVLPHFPITVSRAMISPNIAGVLEKPRFCENKANVHDEYVRQADFSAQWLLKGPPGKAVAPASCDLVIYYMHGGAYRTGACDASLVSFLRIAEILATKGISVGVLSLNYSLTPEAKFPKPIDQAVAGYKYLLREVGVDASRIAFQGDSAGGHLSLCLLSMLASHRLPSPGAGVILVSPWIDVLCSSRSGSYVRNKYNDFVDADDLGMQGRVVVGEAGSSSWYADFSRPLIDGRSWKDIIQCKVWVCAGSGEIMLDDIARFVGLIKSENIEAVLDVKDGGMHVWQAIQDRFVEDAYLTAPGPQCPDGIMLGAANIAQGVLSVYPKHN</sequence>
<name>A0ABR3P473_9PEZI</name>
<evidence type="ECO:0000256" key="1">
    <source>
        <dbReference type="ARBA" id="ARBA00022801"/>
    </source>
</evidence>
<protein>
    <recommendedName>
        <fullName evidence="2">Alpha/beta hydrolase fold-3 domain-containing protein</fullName>
    </recommendedName>
</protein>
<dbReference type="PANTHER" id="PTHR48081">
    <property type="entry name" value="AB HYDROLASE SUPERFAMILY PROTEIN C4A8.06C"/>
    <property type="match status" value="1"/>
</dbReference>
<dbReference type="InterPro" id="IPR029058">
    <property type="entry name" value="AB_hydrolase_fold"/>
</dbReference>
<dbReference type="EMBL" id="JBFMKM010000016">
    <property type="protein sequence ID" value="KAL1297468.1"/>
    <property type="molecule type" value="Genomic_DNA"/>
</dbReference>
<dbReference type="Gene3D" id="3.40.50.1820">
    <property type="entry name" value="alpha/beta hydrolase"/>
    <property type="match status" value="1"/>
</dbReference>
<dbReference type="GeneID" id="95978694"/>
<dbReference type="SUPFAM" id="SSF53474">
    <property type="entry name" value="alpha/beta-Hydrolases"/>
    <property type="match status" value="1"/>
</dbReference>
<proteinExistence type="predicted"/>
<reference evidence="3 4" key="1">
    <citation type="submission" date="2024-07" db="EMBL/GenBank/DDBJ databases">
        <title>Draft sequence of the Neodothiora populina.</title>
        <authorList>
            <person name="Drown D.D."/>
            <person name="Schuette U.S."/>
            <person name="Buechlein A.B."/>
            <person name="Rusch D.R."/>
            <person name="Winton L.W."/>
            <person name="Adams G.A."/>
        </authorList>
    </citation>
    <scope>NUCLEOTIDE SEQUENCE [LARGE SCALE GENOMIC DNA]</scope>
    <source>
        <strain evidence="3 4">CPC 39397</strain>
    </source>
</reference>
<feature type="domain" description="Alpha/beta hydrolase fold-3" evidence="2">
    <location>
        <begin position="139"/>
        <end position="354"/>
    </location>
</feature>
<dbReference type="Pfam" id="PF07859">
    <property type="entry name" value="Abhydrolase_3"/>
    <property type="match status" value="1"/>
</dbReference>
<dbReference type="InterPro" id="IPR050300">
    <property type="entry name" value="GDXG_lipolytic_enzyme"/>
</dbReference>
<dbReference type="RefSeq" id="XP_069197150.1">
    <property type="nucleotide sequence ID" value="XM_069344715.1"/>
</dbReference>
<evidence type="ECO:0000313" key="4">
    <source>
        <dbReference type="Proteomes" id="UP001562354"/>
    </source>
</evidence>